<evidence type="ECO:0000313" key="8">
    <source>
        <dbReference type="EMBL" id="PFX15832.1"/>
    </source>
</evidence>
<dbReference type="GO" id="GO:0005829">
    <property type="term" value="C:cytosol"/>
    <property type="evidence" value="ECO:0007669"/>
    <property type="project" value="GOC"/>
</dbReference>
<dbReference type="OrthoDB" id="73307at2759"/>
<dbReference type="InterPro" id="IPR000195">
    <property type="entry name" value="Rab-GAP-TBC_dom"/>
</dbReference>
<evidence type="ECO:0000259" key="7">
    <source>
        <dbReference type="PROSITE" id="PS50206"/>
    </source>
</evidence>
<dbReference type="Gene3D" id="3.40.250.10">
    <property type="entry name" value="Rhodanese-like domain"/>
    <property type="match status" value="1"/>
</dbReference>
<dbReference type="GO" id="GO:0099041">
    <property type="term" value="P:vesicle tethering to Golgi"/>
    <property type="evidence" value="ECO:0007669"/>
    <property type="project" value="TreeGrafter"/>
</dbReference>
<feature type="compositionally biased region" description="Polar residues" evidence="5">
    <location>
        <begin position="469"/>
        <end position="481"/>
    </location>
</feature>
<dbReference type="STRING" id="50429.A0A2B4RHU3"/>
<evidence type="ECO:0000313" key="9">
    <source>
        <dbReference type="Proteomes" id="UP000225706"/>
    </source>
</evidence>
<dbReference type="Pfam" id="PF00581">
    <property type="entry name" value="Rhodanese"/>
    <property type="match status" value="1"/>
</dbReference>
<dbReference type="SUPFAM" id="SSF52821">
    <property type="entry name" value="Rhodanese/Cell cycle control phosphatase"/>
    <property type="match status" value="1"/>
</dbReference>
<keyword evidence="4" id="KW-0333">Golgi apparatus</keyword>
<accession>A0A2B4RHU3</accession>
<evidence type="ECO:0000256" key="4">
    <source>
        <dbReference type="ARBA" id="ARBA00023034"/>
    </source>
</evidence>
<dbReference type="PANTHER" id="PTHR13297:SF5">
    <property type="entry name" value="TBC1 DOMAIN FAMILY MEMBER 23"/>
    <property type="match status" value="1"/>
</dbReference>
<dbReference type="CDD" id="cd20788">
    <property type="entry name" value="TBC1D23_C-like"/>
    <property type="match status" value="1"/>
</dbReference>
<dbReference type="GO" id="GO:0005802">
    <property type="term" value="C:trans-Golgi network"/>
    <property type="evidence" value="ECO:0007669"/>
    <property type="project" value="TreeGrafter"/>
</dbReference>
<dbReference type="EMBL" id="LSMT01000604">
    <property type="protein sequence ID" value="PFX15832.1"/>
    <property type="molecule type" value="Genomic_DNA"/>
</dbReference>
<feature type="region of interest" description="Disordered" evidence="5">
    <location>
        <begin position="462"/>
        <end position="481"/>
    </location>
</feature>
<feature type="domain" description="Rhodanese" evidence="7">
    <location>
        <begin position="329"/>
        <end position="361"/>
    </location>
</feature>
<dbReference type="PROSITE" id="PS50206">
    <property type="entry name" value="RHODANESE_3"/>
    <property type="match status" value="1"/>
</dbReference>
<keyword evidence="3" id="KW-0217">Developmental protein</keyword>
<dbReference type="Gene3D" id="1.10.472.80">
    <property type="entry name" value="Ypt/Rab-GAP domain of gyp1p, domain 3"/>
    <property type="match status" value="1"/>
</dbReference>
<dbReference type="GO" id="GO:0042147">
    <property type="term" value="P:retrograde transport, endosome to Golgi"/>
    <property type="evidence" value="ECO:0007669"/>
    <property type="project" value="InterPro"/>
</dbReference>
<dbReference type="PANTHER" id="PTHR13297">
    <property type="entry name" value="TBC1 DOMAIN FAMILY MEMBER 23-RELATED"/>
    <property type="match status" value="1"/>
</dbReference>
<feature type="region of interest" description="Disordered" evidence="5">
    <location>
        <begin position="528"/>
        <end position="552"/>
    </location>
</feature>
<organism evidence="8 9">
    <name type="scientific">Stylophora pistillata</name>
    <name type="common">Smooth cauliflower coral</name>
    <dbReference type="NCBI Taxonomy" id="50429"/>
    <lineage>
        <taxon>Eukaryota</taxon>
        <taxon>Metazoa</taxon>
        <taxon>Cnidaria</taxon>
        <taxon>Anthozoa</taxon>
        <taxon>Hexacorallia</taxon>
        <taxon>Scleractinia</taxon>
        <taxon>Astrocoeniina</taxon>
        <taxon>Pocilloporidae</taxon>
        <taxon>Stylophora</taxon>
    </lineage>
</organism>
<comment type="caution">
    <text evidence="8">The sequence shown here is derived from an EMBL/GenBank/DDBJ whole genome shotgun (WGS) entry which is preliminary data.</text>
</comment>
<evidence type="ECO:0000256" key="3">
    <source>
        <dbReference type="ARBA" id="ARBA00022473"/>
    </source>
</evidence>
<dbReference type="SMART" id="SM00164">
    <property type="entry name" value="TBC"/>
    <property type="match status" value="1"/>
</dbReference>
<protein>
    <recommendedName>
        <fullName evidence="2">TBC1 domain family member 23</fullName>
    </recommendedName>
</protein>
<dbReference type="Proteomes" id="UP000225706">
    <property type="component" value="Unassembled WGS sequence"/>
</dbReference>
<feature type="domain" description="Rab-GAP TBC" evidence="6">
    <location>
        <begin position="37"/>
        <end position="218"/>
    </location>
</feature>
<dbReference type="InterPro" id="IPR039755">
    <property type="entry name" value="TBC1D23"/>
</dbReference>
<dbReference type="InterPro" id="IPR001763">
    <property type="entry name" value="Rhodanese-like_dom"/>
</dbReference>
<dbReference type="PROSITE" id="PS50086">
    <property type="entry name" value="TBC_RABGAP"/>
    <property type="match status" value="1"/>
</dbReference>
<reference evidence="9" key="1">
    <citation type="journal article" date="2017" name="bioRxiv">
        <title>Comparative analysis of the genomes of Stylophora pistillata and Acropora digitifera provides evidence for extensive differences between species of corals.</title>
        <authorList>
            <person name="Voolstra C.R."/>
            <person name="Li Y."/>
            <person name="Liew Y.J."/>
            <person name="Baumgarten S."/>
            <person name="Zoccola D."/>
            <person name="Flot J.-F."/>
            <person name="Tambutte S."/>
            <person name="Allemand D."/>
            <person name="Aranda M."/>
        </authorList>
    </citation>
    <scope>NUCLEOTIDE SEQUENCE [LARGE SCALE GENOMIC DNA]</scope>
</reference>
<sequence>MAEGGGIDDVGWHTDLVLALSKQKDIDRLRELCKGHKIPAENRADVWKVCLNVVGKPDALSSWDGLLDLHQQDTIRDDCRLRAANLQLPEDEAEEVARDMEGIITFYCKSRNEKYHPTSGLAEVLAPFMMLELPMNDVYNCFYAMLYKYIPRDCIQDGKPFHLFRLLLQYHDPELCCFLESKKLWPEMYCQTWLRSLFMVACETNVLRAIWDVYLLKADPFLVFFLMLVMVINGRDMLLEMEHEDKRELLDTISSIPSQLEEDDIEDFCSLAEYYASRTPQSFRKEYYNQLFGIKTINSNSVSQALCLPVSVSELVEVNQSSKKDVGVRFFVVDCRPADQYNSGHLPTAFHLDANLMLQAPSEFATAANALFATQQQSIEAGSAASGEHLCFIGSGREEEDQYVHMVIANFLQKKSKYVSIARGGYQALHELLSDNLSTGLADHTPNTCIVCTPEAFSEDESYHELSRGEQSPSDSRGSLVSMLSSAIKSGTHVKQKIGQYIAESHQPVERHVSEKDRQSKLYRNVQPVFSIEDEDEEGDNGSASSEEETRKEAVNIDTWLHRKDAVASFKCHQIIKHGFLTPSHILLTDVQMFILREIPKKDGWAYIQNRHHLTSVVKITSKRRHPDLITFKYGTSDGETIEVNETERYIIPNAKKATQKIKDRILKLVDES</sequence>
<evidence type="ECO:0000259" key="6">
    <source>
        <dbReference type="PROSITE" id="PS50086"/>
    </source>
</evidence>
<evidence type="ECO:0000256" key="5">
    <source>
        <dbReference type="SAM" id="MobiDB-lite"/>
    </source>
</evidence>
<dbReference type="Pfam" id="PF19430">
    <property type="entry name" value="TBC1D23_C"/>
    <property type="match status" value="1"/>
</dbReference>
<gene>
    <name evidence="8" type="primary">TBC1D23</name>
    <name evidence="8" type="ORF">AWC38_SpisGene19929</name>
</gene>
<dbReference type="InterPro" id="IPR036873">
    <property type="entry name" value="Rhodanese-like_dom_sf"/>
</dbReference>
<dbReference type="InterPro" id="IPR035969">
    <property type="entry name" value="Rab-GAP_TBC_sf"/>
</dbReference>
<proteinExistence type="predicted"/>
<dbReference type="InterPro" id="IPR045799">
    <property type="entry name" value="TBC1D23_C"/>
</dbReference>
<evidence type="ECO:0000256" key="1">
    <source>
        <dbReference type="ARBA" id="ARBA00004601"/>
    </source>
</evidence>
<comment type="subcellular location">
    <subcellularLocation>
        <location evidence="1">Golgi apparatus</location>
        <location evidence="1">trans-Golgi network</location>
    </subcellularLocation>
</comment>
<dbReference type="AlphaFoldDB" id="A0A2B4RHU3"/>
<dbReference type="SUPFAM" id="SSF47923">
    <property type="entry name" value="Ypt/Rab-GAP domain of gyp1p"/>
    <property type="match status" value="2"/>
</dbReference>
<name>A0A2B4RHU3_STYPI</name>
<keyword evidence="9" id="KW-1185">Reference proteome</keyword>
<dbReference type="Pfam" id="PF00566">
    <property type="entry name" value="RabGAP-TBC"/>
    <property type="match status" value="1"/>
</dbReference>
<evidence type="ECO:0000256" key="2">
    <source>
        <dbReference type="ARBA" id="ARBA00014207"/>
    </source>
</evidence>